<accession>A0ABR6XQ72</accession>
<reference evidence="2 3" key="1">
    <citation type="submission" date="2020-08" db="EMBL/GenBank/DDBJ databases">
        <title>Novel species isolated from subtropical streams in China.</title>
        <authorList>
            <person name="Lu H."/>
        </authorList>
    </citation>
    <scope>NUCLEOTIDE SEQUENCE [LARGE SCALE GENOMIC DNA]</scope>
    <source>
        <strain evidence="2 3">KCTC 52442</strain>
    </source>
</reference>
<dbReference type="Proteomes" id="UP000643610">
    <property type="component" value="Unassembled WGS sequence"/>
</dbReference>
<keyword evidence="1" id="KW-1133">Transmembrane helix</keyword>
<dbReference type="RefSeq" id="WP_186890687.1">
    <property type="nucleotide sequence ID" value="NZ_JACOFU010000003.1"/>
</dbReference>
<evidence type="ECO:0000256" key="1">
    <source>
        <dbReference type="SAM" id="Phobius"/>
    </source>
</evidence>
<evidence type="ECO:0000313" key="2">
    <source>
        <dbReference type="EMBL" id="MBC3831645.1"/>
    </source>
</evidence>
<evidence type="ECO:0008006" key="4">
    <source>
        <dbReference type="Google" id="ProtNLM"/>
    </source>
</evidence>
<name>A0ABR6XQ72_9BURK</name>
<keyword evidence="3" id="KW-1185">Reference proteome</keyword>
<dbReference type="EMBL" id="JACOFU010000003">
    <property type="protein sequence ID" value="MBC3831645.1"/>
    <property type="molecule type" value="Genomic_DNA"/>
</dbReference>
<sequence length="195" mass="21844">MNVERNKRIAAFRKVSGYLIWISMPMLILTGLMGAIALLIFACLPTGNTTLIDVVINMTVINDPMAWLWKAKLDLTSKITCIAIAGIGLYMCTYIIFYFHGLIECFYEGDIFNKVAVNHARKAYKMNLYFAYFFYGCQLMAICTTFYATSSSVGLGINSLVTSVLLFSIELGFLSLMLWALEIGTDLNEEAELTI</sequence>
<organism evidence="2 3">
    <name type="scientific">Undibacterium amnicola</name>
    <dbReference type="NCBI Taxonomy" id="1834038"/>
    <lineage>
        <taxon>Bacteria</taxon>
        <taxon>Pseudomonadati</taxon>
        <taxon>Pseudomonadota</taxon>
        <taxon>Betaproteobacteria</taxon>
        <taxon>Burkholderiales</taxon>
        <taxon>Oxalobacteraceae</taxon>
        <taxon>Undibacterium</taxon>
    </lineage>
</organism>
<feature type="transmembrane region" description="Helical" evidence="1">
    <location>
        <begin position="82"/>
        <end position="107"/>
    </location>
</feature>
<feature type="transmembrane region" description="Helical" evidence="1">
    <location>
        <begin position="128"/>
        <end position="148"/>
    </location>
</feature>
<protein>
    <recommendedName>
        <fullName evidence="4">DUF2975 domain-containing protein</fullName>
    </recommendedName>
</protein>
<feature type="transmembrane region" description="Helical" evidence="1">
    <location>
        <begin position="160"/>
        <end position="181"/>
    </location>
</feature>
<gene>
    <name evidence="2" type="ORF">H8K33_09010</name>
</gene>
<feature type="transmembrane region" description="Helical" evidence="1">
    <location>
        <begin position="20"/>
        <end position="42"/>
    </location>
</feature>
<proteinExistence type="predicted"/>
<keyword evidence="1" id="KW-0812">Transmembrane</keyword>
<comment type="caution">
    <text evidence="2">The sequence shown here is derived from an EMBL/GenBank/DDBJ whole genome shotgun (WGS) entry which is preliminary data.</text>
</comment>
<keyword evidence="1" id="KW-0472">Membrane</keyword>
<evidence type="ECO:0000313" key="3">
    <source>
        <dbReference type="Proteomes" id="UP000643610"/>
    </source>
</evidence>